<organism evidence="5 6">
    <name type="scientific">Nocardiopsis codii</name>
    <dbReference type="NCBI Taxonomy" id="3065942"/>
    <lineage>
        <taxon>Bacteria</taxon>
        <taxon>Bacillati</taxon>
        <taxon>Actinomycetota</taxon>
        <taxon>Actinomycetes</taxon>
        <taxon>Streptosporangiales</taxon>
        <taxon>Nocardiopsidaceae</taxon>
        <taxon>Nocardiopsis</taxon>
    </lineage>
</organism>
<dbReference type="EMBL" id="JAUZMY010000007">
    <property type="protein sequence ID" value="MEE2037345.1"/>
    <property type="molecule type" value="Genomic_DNA"/>
</dbReference>
<feature type="compositionally biased region" description="Basic and acidic residues" evidence="3">
    <location>
        <begin position="130"/>
        <end position="140"/>
    </location>
</feature>
<dbReference type="PROSITE" id="PS51186">
    <property type="entry name" value="GNAT"/>
    <property type="match status" value="1"/>
</dbReference>
<protein>
    <submittedName>
        <fullName evidence="5">Acetyltransferase</fullName>
    </submittedName>
</protein>
<gene>
    <name evidence="5" type="ORF">Q8791_08950</name>
</gene>
<dbReference type="Pfam" id="PF13673">
    <property type="entry name" value="Acetyltransf_10"/>
    <property type="match status" value="1"/>
</dbReference>
<evidence type="ECO:0000256" key="2">
    <source>
        <dbReference type="ARBA" id="ARBA00023315"/>
    </source>
</evidence>
<dbReference type="PANTHER" id="PTHR43800">
    <property type="entry name" value="PEPTIDYL-LYSINE N-ACETYLTRANSFERASE YJAB"/>
    <property type="match status" value="1"/>
</dbReference>
<feature type="region of interest" description="Disordered" evidence="3">
    <location>
        <begin position="124"/>
        <end position="153"/>
    </location>
</feature>
<evidence type="ECO:0000256" key="1">
    <source>
        <dbReference type="ARBA" id="ARBA00022679"/>
    </source>
</evidence>
<keyword evidence="6" id="KW-1185">Reference proteome</keyword>
<evidence type="ECO:0000256" key="3">
    <source>
        <dbReference type="SAM" id="MobiDB-lite"/>
    </source>
</evidence>
<dbReference type="Gene3D" id="3.40.630.30">
    <property type="match status" value="1"/>
</dbReference>
<name>A0ABU7K555_9ACTN</name>
<dbReference type="CDD" id="cd04301">
    <property type="entry name" value="NAT_SF"/>
    <property type="match status" value="1"/>
</dbReference>
<dbReference type="InterPro" id="IPR016181">
    <property type="entry name" value="Acyl_CoA_acyltransferase"/>
</dbReference>
<dbReference type="Proteomes" id="UP001356095">
    <property type="component" value="Unassembled WGS sequence"/>
</dbReference>
<reference evidence="5 6" key="1">
    <citation type="submission" date="2023-08" db="EMBL/GenBank/DDBJ databases">
        <authorList>
            <person name="Girao M."/>
            <person name="Carvalho M.F."/>
        </authorList>
    </citation>
    <scope>NUCLEOTIDE SEQUENCE [LARGE SCALE GENOMIC DNA]</scope>
    <source>
        <strain evidence="5 6">CT-R113</strain>
    </source>
</reference>
<dbReference type="InterPro" id="IPR000182">
    <property type="entry name" value="GNAT_dom"/>
</dbReference>
<dbReference type="RefSeq" id="WP_330091146.1">
    <property type="nucleotide sequence ID" value="NZ_JAUZMY010000007.1"/>
</dbReference>
<proteinExistence type="predicted"/>
<keyword evidence="1" id="KW-0808">Transferase</keyword>
<accession>A0ABU7K555</accession>
<comment type="caution">
    <text evidence="5">The sequence shown here is derived from an EMBL/GenBank/DDBJ whole genome shotgun (WGS) entry which is preliminary data.</text>
</comment>
<keyword evidence="2" id="KW-0012">Acyltransferase</keyword>
<dbReference type="SUPFAM" id="SSF55729">
    <property type="entry name" value="Acyl-CoA N-acyltransferases (Nat)"/>
    <property type="match status" value="1"/>
</dbReference>
<dbReference type="NCBIfam" id="NF007807">
    <property type="entry name" value="PRK10514.1"/>
    <property type="match status" value="1"/>
</dbReference>
<evidence type="ECO:0000313" key="6">
    <source>
        <dbReference type="Proteomes" id="UP001356095"/>
    </source>
</evidence>
<evidence type="ECO:0000259" key="4">
    <source>
        <dbReference type="PROSITE" id="PS51186"/>
    </source>
</evidence>
<feature type="domain" description="N-acetyltransferase" evidence="4">
    <location>
        <begin position="7"/>
        <end position="153"/>
    </location>
</feature>
<evidence type="ECO:0000313" key="5">
    <source>
        <dbReference type="EMBL" id="MEE2037345.1"/>
    </source>
</evidence>
<dbReference type="PANTHER" id="PTHR43800:SF1">
    <property type="entry name" value="PEPTIDYL-LYSINE N-ACETYLTRANSFERASE YJAB"/>
    <property type="match status" value="1"/>
</dbReference>
<sequence>MNPSLPVHVRPSRGPEEYAALAEIWRSAVTATHAFLTREDVDRYEARILDAYLPRHDVHVAVDPDGRPVGFIGLDGHHVDMLFVHDDARGRGVGRALLAWAAQGRPVLTLDVNEQNPAARGFYASQGFEETGRSPVDGEGRPFPLVHMRRDRS</sequence>